<evidence type="ECO:0000256" key="1">
    <source>
        <dbReference type="SAM" id="MobiDB-lite"/>
    </source>
</evidence>
<proteinExistence type="predicted"/>
<accession>A0ABX9E1Q7</accession>
<sequence length="141" mass="15528">MELRSTTSGKCLTSFSYDYVSAMPCTAGLAAKQKWRLAADEFGHHEITTVWTGRYLTMSGGPTGEVFVSDHKTDRLTQKWELPAAWSPVAPSRCPACRAVSSMRCASTHRAETVRSPRNGTTWSRPVTAPHLSAGLRADRR</sequence>
<feature type="region of interest" description="Disordered" evidence="1">
    <location>
        <begin position="110"/>
        <end position="141"/>
    </location>
</feature>
<reference evidence="2 3" key="1">
    <citation type="submission" date="2018-06" db="EMBL/GenBank/DDBJ databases">
        <title>Genomic Encyclopedia of Type Strains, Phase IV (KMG-IV): sequencing the most valuable type-strain genomes for metagenomic binning, comparative biology and taxonomic classification.</title>
        <authorList>
            <person name="Goeker M."/>
        </authorList>
    </citation>
    <scope>NUCLEOTIDE SEQUENCE [LARGE SCALE GENOMIC DNA]</scope>
    <source>
        <strain evidence="2 3">DSM 45479</strain>
    </source>
</reference>
<dbReference type="Gene3D" id="2.80.10.50">
    <property type="match status" value="1"/>
</dbReference>
<evidence type="ECO:0000313" key="3">
    <source>
        <dbReference type="Proteomes" id="UP000248714"/>
    </source>
</evidence>
<organism evidence="2 3">
    <name type="scientific">Lentzea atacamensis</name>
    <dbReference type="NCBI Taxonomy" id="531938"/>
    <lineage>
        <taxon>Bacteria</taxon>
        <taxon>Bacillati</taxon>
        <taxon>Actinomycetota</taxon>
        <taxon>Actinomycetes</taxon>
        <taxon>Pseudonocardiales</taxon>
        <taxon>Pseudonocardiaceae</taxon>
        <taxon>Lentzea</taxon>
    </lineage>
</organism>
<dbReference type="PROSITE" id="PS50231">
    <property type="entry name" value="RICIN_B_LECTIN"/>
    <property type="match status" value="1"/>
</dbReference>
<name>A0ABX9E1Q7_9PSEU</name>
<keyword evidence="3" id="KW-1185">Reference proteome</keyword>
<dbReference type="Proteomes" id="UP000248714">
    <property type="component" value="Unassembled WGS sequence"/>
</dbReference>
<dbReference type="InterPro" id="IPR035992">
    <property type="entry name" value="Ricin_B-like_lectins"/>
</dbReference>
<gene>
    <name evidence="2" type="ORF">C8D87_10979</name>
</gene>
<protein>
    <submittedName>
        <fullName evidence="2">Uncharacterized protein</fullName>
    </submittedName>
</protein>
<comment type="caution">
    <text evidence="2">The sequence shown here is derived from an EMBL/GenBank/DDBJ whole genome shotgun (WGS) entry which is preliminary data.</text>
</comment>
<dbReference type="SUPFAM" id="SSF50370">
    <property type="entry name" value="Ricin B-like lectins"/>
    <property type="match status" value="1"/>
</dbReference>
<dbReference type="EMBL" id="QLTT01000009">
    <property type="protein sequence ID" value="RAS61636.1"/>
    <property type="molecule type" value="Genomic_DNA"/>
</dbReference>
<evidence type="ECO:0000313" key="2">
    <source>
        <dbReference type="EMBL" id="RAS61636.1"/>
    </source>
</evidence>
<feature type="compositionally biased region" description="Polar residues" evidence="1">
    <location>
        <begin position="116"/>
        <end position="125"/>
    </location>
</feature>